<evidence type="ECO:0000313" key="2">
    <source>
        <dbReference type="Proteomes" id="UP000694941"/>
    </source>
</evidence>
<accession>A0ABM1TR81</accession>
<dbReference type="Proteomes" id="UP000694941">
    <property type="component" value="Unplaced"/>
</dbReference>
<gene>
    <name evidence="3" type="primary">LOC111089710</name>
</gene>
<organism evidence="2 3">
    <name type="scientific">Limulus polyphemus</name>
    <name type="common">Atlantic horseshoe crab</name>
    <dbReference type="NCBI Taxonomy" id="6850"/>
    <lineage>
        <taxon>Eukaryota</taxon>
        <taxon>Metazoa</taxon>
        <taxon>Ecdysozoa</taxon>
        <taxon>Arthropoda</taxon>
        <taxon>Chelicerata</taxon>
        <taxon>Merostomata</taxon>
        <taxon>Xiphosura</taxon>
        <taxon>Limulidae</taxon>
        <taxon>Limulus</taxon>
    </lineage>
</organism>
<evidence type="ECO:0000256" key="1">
    <source>
        <dbReference type="SAM" id="Phobius"/>
    </source>
</evidence>
<keyword evidence="2" id="KW-1185">Reference proteome</keyword>
<protein>
    <submittedName>
        <fullName evidence="3">Uncharacterized protein LOC111089710</fullName>
    </submittedName>
</protein>
<proteinExistence type="predicted"/>
<name>A0ABM1TR81_LIMPO</name>
<reference evidence="3" key="1">
    <citation type="submission" date="2025-08" db="UniProtKB">
        <authorList>
            <consortium name="RefSeq"/>
        </authorList>
    </citation>
    <scope>IDENTIFICATION</scope>
    <source>
        <tissue evidence="3">Muscle</tissue>
    </source>
</reference>
<keyword evidence="1" id="KW-1133">Transmembrane helix</keyword>
<sequence length="675" mass="77012">MKFDEFKERYRLTIILIFYILTTINCVQLQWYQKSSDVLDNVKNSRPRSQMKLGSLGRMFSNGRLRIFNSVLKDKNSFSIQSFTVQNEIVKHNSNSNSRIGPPFNRNDLSITNTSLTSNVRPIFGTDNYSTVMKKGLLPLSHIINNTWTNVSEENSQVGNYVISQKAPTFMNISQEVNSSLNKLQPLLNIKKLSDRLRLKQKEEISISTSLPSPTKNYRNRSRSDKLCPNISNRCITSGTMNIVNTSQYIELYNTTTGSTIKTKETNNVGLSQYVLQPKYFKPIQSENETWNKNGSRYNLPLSTINQIPENIEGKNDLTKDELESNLRYGSFRAITSPMNTTENLRLKHFTALGVLQESGEVGGKGTKEYQTNYKGMNRKKLAGVLKTVGKHKKVDYNRFVEKHQETGDRYYSMFEPGDSGLVGYKNHEFGWNKRKDWPNVVPTFTETDILESYKINSTTFSHLNHKSLSTVAQNDSSTLRFVQKLKQLLYSDVTNKDDLKKLELKETVTKKSVVDEKVTFTNEDLRCSLGTRSDHNYIGVLNEEDRISVFIIAPVVGILLLVFVILVAILLIKRKQLKLYTERNAKKKEHELKPLLAPTIIENNKMFRNHHVAYLPRKSSTVLFDLASPSTSILSVSDGPSSKVSHVPKVNEYSSDDVSIVDAYLKFHRSLPSK</sequence>
<dbReference type="RefSeq" id="XP_022258387.1">
    <property type="nucleotide sequence ID" value="XM_022402679.1"/>
</dbReference>
<keyword evidence="1" id="KW-0812">Transmembrane</keyword>
<keyword evidence="1" id="KW-0472">Membrane</keyword>
<dbReference type="GeneID" id="111089710"/>
<evidence type="ECO:0000313" key="3">
    <source>
        <dbReference type="RefSeq" id="XP_022258387.1"/>
    </source>
</evidence>
<feature type="transmembrane region" description="Helical" evidence="1">
    <location>
        <begin position="548"/>
        <end position="573"/>
    </location>
</feature>
<feature type="transmembrane region" description="Helical" evidence="1">
    <location>
        <begin position="12"/>
        <end position="32"/>
    </location>
</feature>